<comment type="catalytic activity">
    <reaction evidence="10">
        <text>(3R,6R)-3-hydroxy-10'-apo-alpha-carotenal + O2 = (3R,6R)-hydroxy-alpha-ionone + 4,9-dimethyldodeca-2,4,6,8,10-pentaenedial</text>
        <dbReference type="Rhea" id="RHEA:68436"/>
        <dbReference type="ChEBI" id="CHEBI:15379"/>
        <dbReference type="ChEBI" id="CHEBI:53171"/>
        <dbReference type="ChEBI" id="CHEBI:177903"/>
        <dbReference type="ChEBI" id="CHEBI:177904"/>
    </reaction>
    <physiologicalReaction direction="left-to-right" evidence="10">
        <dbReference type="Rhea" id="RHEA:68437"/>
    </physiologicalReaction>
</comment>
<name>A0A665UC51_ECHNA</name>
<evidence type="ECO:0000256" key="12">
    <source>
        <dbReference type="ARBA" id="ARBA00040536"/>
    </source>
</evidence>
<comment type="function">
    <text evidence="13">Broad specificity mitochondrial dioxygenase that mediates the asymmetric oxidative cleavage of carotenoids. Cleaves carotenes (pure hydrocarbon carotenoids) such as all-trans-beta-carotene and lycopene as well as xanthophylls (oxygenated carotenoids) such as zeaxanthin, lutein and beta-cryptoxanthin at both the 9,10 and the 9',10' carbon-carbon double bond. Through its function in carotenoids metabolism regulates oxidative stress and the production of important signaling molecules.</text>
</comment>
<evidence type="ECO:0000256" key="20">
    <source>
        <dbReference type="ARBA" id="ARBA00049156"/>
    </source>
</evidence>
<protein>
    <recommendedName>
        <fullName evidence="12">Carotenoid-cleaving dioxygenase, mitochondrial</fullName>
        <ecNumber evidence="11">1.13.11.71</ecNumber>
    </recommendedName>
</protein>
<reference evidence="25" key="1">
    <citation type="submission" date="2021-04" db="EMBL/GenBank/DDBJ databases">
        <authorList>
            <consortium name="Wellcome Sanger Institute Data Sharing"/>
        </authorList>
    </citation>
    <scope>NUCLEOTIDE SEQUENCE [LARGE SCALE GENOMIC DNA]</scope>
</reference>
<evidence type="ECO:0000256" key="11">
    <source>
        <dbReference type="ARBA" id="ARBA00038847"/>
    </source>
</evidence>
<comment type="catalytic activity">
    <reaction evidence="15">
        <text>5-cis-lycopene + O2 = 5-cis-10'-apo-lycopenal + (3E,5E)-6,10-dimethylundeca-3,5,9-trien-2-one</text>
        <dbReference type="Rhea" id="RHEA:68444"/>
        <dbReference type="ChEBI" id="CHEBI:15379"/>
        <dbReference type="ChEBI" id="CHEBI:67207"/>
        <dbReference type="ChEBI" id="CHEBI:177905"/>
        <dbReference type="ChEBI" id="CHEBI:177906"/>
    </reaction>
    <physiologicalReaction direction="left-to-right" evidence="15">
        <dbReference type="Rhea" id="RHEA:68445"/>
    </physiologicalReaction>
</comment>
<evidence type="ECO:0000256" key="16">
    <source>
        <dbReference type="ARBA" id="ARBA00047865"/>
    </source>
</evidence>
<accession>A0A665UC51</accession>
<dbReference type="GO" id="GO:0010436">
    <property type="term" value="F:carotenoid dioxygenase activity"/>
    <property type="evidence" value="ECO:0007669"/>
    <property type="project" value="TreeGrafter"/>
</dbReference>
<dbReference type="InParanoid" id="A0A665UC51"/>
<evidence type="ECO:0000256" key="8">
    <source>
        <dbReference type="ARBA" id="ARBA00023128"/>
    </source>
</evidence>
<feature type="binding site" evidence="23">
    <location>
        <position position="222"/>
    </location>
    <ligand>
        <name>Fe cation</name>
        <dbReference type="ChEBI" id="CHEBI:24875"/>
        <note>catalytic</note>
    </ligand>
</feature>
<comment type="catalytic activity">
    <reaction evidence="17">
        <text>all-trans-10'-apo-beta-carotenal + O2 = beta-ionone + 4,9-dimethyldodeca-2,4,6,8,10-pentaenedial</text>
        <dbReference type="Rhea" id="RHEA:68452"/>
        <dbReference type="ChEBI" id="CHEBI:15379"/>
        <dbReference type="ChEBI" id="CHEBI:32325"/>
        <dbReference type="ChEBI" id="CHEBI:53153"/>
        <dbReference type="ChEBI" id="CHEBI:53171"/>
    </reaction>
    <physiologicalReaction direction="left-to-right" evidence="17">
        <dbReference type="Rhea" id="RHEA:68453"/>
    </physiologicalReaction>
</comment>
<evidence type="ECO:0000256" key="13">
    <source>
        <dbReference type="ARBA" id="ARBA00045336"/>
    </source>
</evidence>
<keyword evidence="6 23" id="KW-0408">Iron</keyword>
<keyword evidence="3 23" id="KW-0479">Metal-binding</keyword>
<organism evidence="25 26">
    <name type="scientific">Echeneis naucrates</name>
    <name type="common">Live sharksucker</name>
    <dbReference type="NCBI Taxonomy" id="173247"/>
    <lineage>
        <taxon>Eukaryota</taxon>
        <taxon>Metazoa</taxon>
        <taxon>Chordata</taxon>
        <taxon>Craniata</taxon>
        <taxon>Vertebrata</taxon>
        <taxon>Euteleostomi</taxon>
        <taxon>Actinopterygii</taxon>
        <taxon>Neopterygii</taxon>
        <taxon>Teleostei</taxon>
        <taxon>Neoteleostei</taxon>
        <taxon>Acanthomorphata</taxon>
        <taxon>Carangaria</taxon>
        <taxon>Carangiformes</taxon>
        <taxon>Echeneidae</taxon>
        <taxon>Echeneis</taxon>
    </lineage>
</organism>
<dbReference type="PANTHER" id="PTHR10543:SF122">
    <property type="entry name" value="CAROTENOID-CLEAVING DIOXYGENASE, MITOCHONDRIAL"/>
    <property type="match status" value="1"/>
</dbReference>
<feature type="binding site" evidence="23">
    <location>
        <position position="282"/>
    </location>
    <ligand>
        <name>Fe cation</name>
        <dbReference type="ChEBI" id="CHEBI:24875"/>
        <note>catalytic</note>
    </ligand>
</feature>
<evidence type="ECO:0000256" key="15">
    <source>
        <dbReference type="ARBA" id="ARBA00047747"/>
    </source>
</evidence>
<evidence type="ECO:0000256" key="4">
    <source>
        <dbReference type="ARBA" id="ARBA00022964"/>
    </source>
</evidence>
<keyword evidence="5" id="KW-0560">Oxidoreductase</keyword>
<comment type="catalytic activity">
    <reaction evidence="22">
        <text>13-cis-lycopene + O2 = 13-cis-10'-apo-lycopenal + (3E,5E)-6,10-dimethylundeca-3,5,9-trien-2-one</text>
        <dbReference type="Rhea" id="RHEA:68448"/>
        <dbReference type="ChEBI" id="CHEBI:15379"/>
        <dbReference type="ChEBI" id="CHEBI:67207"/>
        <dbReference type="ChEBI" id="CHEBI:177907"/>
        <dbReference type="ChEBI" id="CHEBI:177908"/>
    </reaction>
    <physiologicalReaction direction="left-to-right" evidence="22">
        <dbReference type="Rhea" id="RHEA:68449"/>
    </physiologicalReaction>
</comment>
<dbReference type="InterPro" id="IPR004294">
    <property type="entry name" value="Carotenoid_Oase"/>
</dbReference>
<evidence type="ECO:0000313" key="26">
    <source>
        <dbReference type="Proteomes" id="UP000472264"/>
    </source>
</evidence>
<comment type="catalytic activity">
    <reaction evidence="21">
        <text>beta-cryptoxanthin + O2 = all-trans-10'-apo-beta-carotenal + (3R)-hydroxy-beta-ionone</text>
        <dbReference type="Rhea" id="RHEA:68440"/>
        <dbReference type="ChEBI" id="CHEBI:10362"/>
        <dbReference type="ChEBI" id="CHEBI:15379"/>
        <dbReference type="ChEBI" id="CHEBI:53153"/>
        <dbReference type="ChEBI" id="CHEBI:53173"/>
    </reaction>
    <physiologicalReaction direction="left-to-right" evidence="21">
        <dbReference type="Rhea" id="RHEA:68441"/>
    </physiologicalReaction>
</comment>
<evidence type="ECO:0000256" key="7">
    <source>
        <dbReference type="ARBA" id="ARBA00023098"/>
    </source>
</evidence>
<dbReference type="PANTHER" id="PTHR10543">
    <property type="entry name" value="BETA-CAROTENE DIOXYGENASE"/>
    <property type="match status" value="1"/>
</dbReference>
<dbReference type="FunCoup" id="A0A665UC51">
    <property type="interactions" value="219"/>
</dbReference>
<comment type="catalytic activity">
    <reaction evidence="9">
        <text>all-trans-zeaxanthin + O2 = (3R)-3-hydroxy-10'-apo-beta-carotenal + (3R)-hydroxy-beta-ionone</text>
        <dbReference type="Rhea" id="RHEA:68104"/>
        <dbReference type="ChEBI" id="CHEBI:15379"/>
        <dbReference type="ChEBI" id="CHEBI:27547"/>
        <dbReference type="ChEBI" id="CHEBI:53173"/>
        <dbReference type="ChEBI" id="CHEBI:177902"/>
    </reaction>
    <physiologicalReaction direction="left-to-right" evidence="9">
        <dbReference type="Rhea" id="RHEA:68105"/>
    </physiologicalReaction>
</comment>
<evidence type="ECO:0000256" key="6">
    <source>
        <dbReference type="ARBA" id="ARBA00023004"/>
    </source>
</evidence>
<reference evidence="25" key="3">
    <citation type="submission" date="2025-09" db="UniProtKB">
        <authorList>
            <consortium name="Ensembl"/>
        </authorList>
    </citation>
    <scope>IDENTIFICATION</scope>
</reference>
<evidence type="ECO:0000313" key="25">
    <source>
        <dbReference type="Ensembl" id="ENSENLP00000016669.1"/>
    </source>
</evidence>
<evidence type="ECO:0000256" key="10">
    <source>
        <dbReference type="ARBA" id="ARBA00036274"/>
    </source>
</evidence>
<dbReference type="Pfam" id="PF03055">
    <property type="entry name" value="RPE65"/>
    <property type="match status" value="1"/>
</dbReference>
<feature type="binding site" evidence="23">
    <location>
        <position position="353"/>
    </location>
    <ligand>
        <name>Fe cation</name>
        <dbReference type="ChEBI" id="CHEBI:24875"/>
        <note>catalytic</note>
    </ligand>
</feature>
<dbReference type="GO" id="GO:0042574">
    <property type="term" value="P:retinal metabolic process"/>
    <property type="evidence" value="ECO:0007669"/>
    <property type="project" value="TreeGrafter"/>
</dbReference>
<dbReference type="GO" id="GO:0003834">
    <property type="term" value="F:beta-carotene 15,15'-dioxygenase activity"/>
    <property type="evidence" value="ECO:0007669"/>
    <property type="project" value="TreeGrafter"/>
</dbReference>
<evidence type="ECO:0000256" key="14">
    <source>
        <dbReference type="ARBA" id="ARBA00047577"/>
    </source>
</evidence>
<comment type="subcellular location">
    <subcellularLocation>
        <location evidence="1">Mitochondrion</location>
    </subcellularLocation>
</comment>
<comment type="cofactor">
    <cofactor evidence="23">
        <name>Fe(2+)</name>
        <dbReference type="ChEBI" id="CHEBI:29033"/>
    </cofactor>
    <text evidence="23">Binds 1 Fe(2+) ion per subunit.</text>
</comment>
<comment type="catalytic activity">
    <reaction evidence="16">
        <text>lutein + O2 = (3R,6R)-hydroxy-alpha-ionone + (3R)-3-hydroxy-10'-apo-beta-carotenal</text>
        <dbReference type="Rhea" id="RHEA:68428"/>
        <dbReference type="ChEBI" id="CHEBI:15379"/>
        <dbReference type="ChEBI" id="CHEBI:28838"/>
        <dbReference type="ChEBI" id="CHEBI:177902"/>
        <dbReference type="ChEBI" id="CHEBI:177904"/>
    </reaction>
    <physiologicalReaction direction="left-to-right" evidence="16">
        <dbReference type="Rhea" id="RHEA:68429"/>
    </physiologicalReaction>
</comment>
<dbReference type="EC" id="1.13.11.71" evidence="11"/>
<reference evidence="25" key="2">
    <citation type="submission" date="2025-08" db="UniProtKB">
        <authorList>
            <consortium name="Ensembl"/>
        </authorList>
    </citation>
    <scope>IDENTIFICATION</scope>
</reference>
<dbReference type="Proteomes" id="UP000472264">
    <property type="component" value="Chromosome 14"/>
</dbReference>
<evidence type="ECO:0000256" key="5">
    <source>
        <dbReference type="ARBA" id="ARBA00023002"/>
    </source>
</evidence>
<evidence type="ECO:0000256" key="18">
    <source>
        <dbReference type="ARBA" id="ARBA00048381"/>
    </source>
</evidence>
<evidence type="ECO:0000256" key="1">
    <source>
        <dbReference type="ARBA" id="ARBA00004173"/>
    </source>
</evidence>
<proteinExistence type="inferred from homology"/>
<keyword evidence="8" id="KW-0496">Mitochondrion</keyword>
<keyword evidence="4" id="KW-0223">Dioxygenase</keyword>
<evidence type="ECO:0000256" key="24">
    <source>
        <dbReference type="RuleBase" id="RU003799"/>
    </source>
</evidence>
<keyword evidence="7" id="KW-0443">Lipid metabolism</keyword>
<evidence type="ECO:0000256" key="23">
    <source>
        <dbReference type="PIRSR" id="PIRSR604294-1"/>
    </source>
</evidence>
<dbReference type="GO" id="GO:0005739">
    <property type="term" value="C:mitochondrion"/>
    <property type="evidence" value="ECO:0007669"/>
    <property type="project" value="UniProtKB-SubCell"/>
</dbReference>
<evidence type="ECO:0000256" key="3">
    <source>
        <dbReference type="ARBA" id="ARBA00022723"/>
    </source>
</evidence>
<evidence type="ECO:0000256" key="2">
    <source>
        <dbReference type="ARBA" id="ARBA00006787"/>
    </source>
</evidence>
<comment type="similarity">
    <text evidence="2 24">Belongs to the carotenoid oxygenase family.</text>
</comment>
<dbReference type="GO" id="GO:0046872">
    <property type="term" value="F:metal ion binding"/>
    <property type="evidence" value="ECO:0007669"/>
    <property type="project" value="UniProtKB-KW"/>
</dbReference>
<evidence type="ECO:0000256" key="17">
    <source>
        <dbReference type="ARBA" id="ARBA00048043"/>
    </source>
</evidence>
<gene>
    <name evidence="25" type="primary">LOC115053826</name>
</gene>
<comment type="catalytic activity">
    <reaction evidence="14">
        <text>(3R)-3-hydroxy-10'-apo-beta-carotenal + O2 = 4,9-dimethyldodeca-2,4,6,8,10-pentaenedial + (3R)-hydroxy-beta-ionone</text>
        <dbReference type="Rhea" id="RHEA:68424"/>
        <dbReference type="ChEBI" id="CHEBI:15379"/>
        <dbReference type="ChEBI" id="CHEBI:53171"/>
        <dbReference type="ChEBI" id="CHEBI:53173"/>
        <dbReference type="ChEBI" id="CHEBI:177902"/>
    </reaction>
    <physiologicalReaction direction="left-to-right" evidence="14">
        <dbReference type="Rhea" id="RHEA:68425"/>
    </physiologicalReaction>
</comment>
<sequence length="578" mass="65047">MNNLDVSSRCVCVDTGSFRLPHGCAVVSLSGLTKCILSIGAWINTELKGLETIAPLVHSVDETPEPISTQVQGTIPSWINGHLLRNGPGKFEFGNTHYNHWFDGMAMLHQFKLEKGQVTYMSQFLQSDAYKKNNESNRIVMSEFGTLSLPDPCKNFFQRFLSRFEMIEPTDNASVSFVKYKGDYYASTETNFMHRVNPETTTHNHHPSLQHKFIAVNGATAHPHYDPDGTTYNVGNSYGSKGTLYNIIRVPPEKTDAKDTLQGATILSSIVPANKSHPSYYHSFAMSENYVVFIEQPIKMDLLKIMTCKLRGKALSEGIYWDPKQETVFHLVDKHTGEVSSVKYHTKAISVFHQINAFEEDGFLMLDICCSDDGQAINNYLIQNLRKSGDALDKVYNTLCRTFPRRFVLPLNVTSETPTGQNLNTRPSSEATCVKLCKDKVLCQHEDLHGDDLHEFGGLEFPQINYGKYNTRPYRYFYGCGFRHLVGDSLLKMDLKDKTLKIWYQKGFYPSEPVFVPSPDAVEEDDGVILSVVLIPSQDKGTFLLVLDAKTFTELGRANVPVNMPYGFHGTFNASAQI</sequence>
<evidence type="ECO:0000256" key="19">
    <source>
        <dbReference type="ARBA" id="ARBA00048862"/>
    </source>
</evidence>
<comment type="catalytic activity">
    <reaction evidence="20">
        <text>all-trans-beta-carotene + O2 = beta-ionone + all-trans-10'-apo-beta-carotenal</text>
        <dbReference type="Rhea" id="RHEA:26389"/>
        <dbReference type="ChEBI" id="CHEBI:15379"/>
        <dbReference type="ChEBI" id="CHEBI:17579"/>
        <dbReference type="ChEBI" id="CHEBI:32325"/>
        <dbReference type="ChEBI" id="CHEBI:53153"/>
        <dbReference type="EC" id="1.13.11.71"/>
    </reaction>
    <physiologicalReaction direction="left-to-right" evidence="20">
        <dbReference type="Rhea" id="RHEA:26390"/>
    </physiologicalReaction>
</comment>
<dbReference type="AlphaFoldDB" id="A0A665UC51"/>
<comment type="catalytic activity">
    <reaction evidence="18">
        <text>all-trans-zeaxanthin + 2 O2 = 4,9-dimethyldodeca-2,4,6,8,10-pentaenedial + 2 (3R)-hydroxy-beta-ionone</text>
        <dbReference type="Rhea" id="RHEA:26393"/>
        <dbReference type="ChEBI" id="CHEBI:15379"/>
        <dbReference type="ChEBI" id="CHEBI:27547"/>
        <dbReference type="ChEBI" id="CHEBI:53171"/>
        <dbReference type="ChEBI" id="CHEBI:53173"/>
    </reaction>
    <physiologicalReaction direction="left-to-right" evidence="18">
        <dbReference type="Rhea" id="RHEA:26394"/>
    </physiologicalReaction>
</comment>
<comment type="catalytic activity">
    <reaction evidence="19">
        <text>lutein + O2 = (3R,6R)-3-hydroxy-10'-apo-alpha-carotenal + (3R)-hydroxy-beta-ionone</text>
        <dbReference type="Rhea" id="RHEA:68432"/>
        <dbReference type="ChEBI" id="CHEBI:15379"/>
        <dbReference type="ChEBI" id="CHEBI:28838"/>
        <dbReference type="ChEBI" id="CHEBI:53173"/>
        <dbReference type="ChEBI" id="CHEBI:177903"/>
    </reaction>
    <physiologicalReaction direction="left-to-right" evidence="19">
        <dbReference type="Rhea" id="RHEA:68433"/>
    </physiologicalReaction>
</comment>
<dbReference type="OMA" id="WHIGDYN"/>
<dbReference type="GO" id="GO:0016121">
    <property type="term" value="P:carotene catabolic process"/>
    <property type="evidence" value="ECO:0007669"/>
    <property type="project" value="TreeGrafter"/>
</dbReference>
<feature type="binding site" evidence="23">
    <location>
        <position position="569"/>
    </location>
    <ligand>
        <name>Fe cation</name>
        <dbReference type="ChEBI" id="CHEBI:24875"/>
        <note>catalytic</note>
    </ligand>
</feature>
<evidence type="ECO:0000256" key="9">
    <source>
        <dbReference type="ARBA" id="ARBA00035797"/>
    </source>
</evidence>
<evidence type="ECO:0000256" key="22">
    <source>
        <dbReference type="ARBA" id="ARBA00049207"/>
    </source>
</evidence>
<keyword evidence="26" id="KW-1185">Reference proteome</keyword>
<dbReference type="GO" id="GO:0102076">
    <property type="term" value="F:beta,beta-carotene-9',10'-cleaving oxygenase activity"/>
    <property type="evidence" value="ECO:0007669"/>
    <property type="project" value="UniProtKB-EC"/>
</dbReference>
<evidence type="ECO:0000256" key="21">
    <source>
        <dbReference type="ARBA" id="ARBA00049190"/>
    </source>
</evidence>
<dbReference type="Ensembl" id="ENSENLT00000017284.1">
    <property type="protein sequence ID" value="ENSENLP00000016669.1"/>
    <property type="gene ID" value="ENSENLG00000007547.1"/>
</dbReference>